<evidence type="ECO:0008006" key="5">
    <source>
        <dbReference type="Google" id="ProtNLM"/>
    </source>
</evidence>
<keyword evidence="2" id="KW-0732">Signal</keyword>
<organism evidence="3 4">
    <name type="scientific">Enterococcus larvae</name>
    <dbReference type="NCBI Taxonomy" id="2794352"/>
    <lineage>
        <taxon>Bacteria</taxon>
        <taxon>Bacillati</taxon>
        <taxon>Bacillota</taxon>
        <taxon>Bacilli</taxon>
        <taxon>Lactobacillales</taxon>
        <taxon>Enterococcaceae</taxon>
        <taxon>Enterococcus</taxon>
    </lineage>
</organism>
<feature type="region of interest" description="Disordered" evidence="1">
    <location>
        <begin position="214"/>
        <end position="284"/>
    </location>
</feature>
<evidence type="ECO:0000313" key="3">
    <source>
        <dbReference type="EMBL" id="MBP1047023.1"/>
    </source>
</evidence>
<feature type="compositionally biased region" description="Polar residues" evidence="1">
    <location>
        <begin position="275"/>
        <end position="284"/>
    </location>
</feature>
<feature type="chain" id="PRO_5046425159" description="Lipoprotein" evidence="2">
    <location>
        <begin position="19"/>
        <end position="284"/>
    </location>
</feature>
<feature type="compositionally biased region" description="Low complexity" evidence="1">
    <location>
        <begin position="34"/>
        <end position="47"/>
    </location>
</feature>
<evidence type="ECO:0000256" key="2">
    <source>
        <dbReference type="SAM" id="SignalP"/>
    </source>
</evidence>
<feature type="region of interest" description="Disordered" evidence="1">
    <location>
        <begin position="24"/>
        <end position="53"/>
    </location>
</feature>
<feature type="region of interest" description="Disordered" evidence="1">
    <location>
        <begin position="180"/>
        <end position="200"/>
    </location>
</feature>
<gene>
    <name evidence="3" type="ORF">I6N96_12150</name>
</gene>
<dbReference type="PROSITE" id="PS51257">
    <property type="entry name" value="PROKAR_LIPOPROTEIN"/>
    <property type="match status" value="1"/>
</dbReference>
<feature type="compositionally biased region" description="Low complexity" evidence="1">
    <location>
        <begin position="214"/>
        <end position="267"/>
    </location>
</feature>
<dbReference type="Proteomes" id="UP000673375">
    <property type="component" value="Unassembled WGS sequence"/>
</dbReference>
<evidence type="ECO:0000256" key="1">
    <source>
        <dbReference type="SAM" id="MobiDB-lite"/>
    </source>
</evidence>
<sequence>MKKMMQILTLSACVLGMAACGSNKEDAAAKESSETTASSTTTTTSSSAEKEYQTVGVKSDTALEALVKNNTGKEIKAVAIKAEDQADFPENMMAEDDTIKNSDTVELFYTPENKDKQEKYLMQITFADDTVKEIRDLDFAAVAADSEVELNFADDVAFLKYKNKDGVMVDTKETEVAVKNQKEQEAAATQAADTQAQADAEAAAAAQAQAAVDADAAAAANAQAQADANAAAAAQAQADANAAAAAQAQAQAAADAAAAAAQQQQQQPTPAPTPDQGTDNCLDL</sequence>
<dbReference type="EMBL" id="JAEDXU010000006">
    <property type="protein sequence ID" value="MBP1047023.1"/>
    <property type="molecule type" value="Genomic_DNA"/>
</dbReference>
<dbReference type="RefSeq" id="WP_209557814.1">
    <property type="nucleotide sequence ID" value="NZ_JAEDXU010000006.1"/>
</dbReference>
<proteinExistence type="predicted"/>
<comment type="caution">
    <text evidence="3">The sequence shown here is derived from an EMBL/GenBank/DDBJ whole genome shotgun (WGS) entry which is preliminary data.</text>
</comment>
<evidence type="ECO:0000313" key="4">
    <source>
        <dbReference type="Proteomes" id="UP000673375"/>
    </source>
</evidence>
<feature type="compositionally biased region" description="Basic and acidic residues" evidence="1">
    <location>
        <begin position="24"/>
        <end position="33"/>
    </location>
</feature>
<reference evidence="3 4" key="1">
    <citation type="submission" date="2020-12" db="EMBL/GenBank/DDBJ databases">
        <title>Vagococcus allomyrinae sp. nov. and Enterococcus lavae sp. nov., isolated from the larvae of Allomyrina dichotoma.</title>
        <authorList>
            <person name="Lee S.D."/>
        </authorList>
    </citation>
    <scope>NUCLEOTIDE SEQUENCE [LARGE SCALE GENOMIC DNA]</scope>
    <source>
        <strain evidence="3 4">BWM-S5</strain>
    </source>
</reference>
<feature type="signal peptide" evidence="2">
    <location>
        <begin position="1"/>
        <end position="18"/>
    </location>
</feature>
<feature type="compositionally biased region" description="Low complexity" evidence="1">
    <location>
        <begin position="186"/>
        <end position="200"/>
    </location>
</feature>
<accession>A0ABS4CKM4</accession>
<name>A0ABS4CKM4_9ENTE</name>
<protein>
    <recommendedName>
        <fullName evidence="5">Lipoprotein</fullName>
    </recommendedName>
</protein>
<keyword evidence="4" id="KW-1185">Reference proteome</keyword>